<evidence type="ECO:0008006" key="3">
    <source>
        <dbReference type="Google" id="ProtNLM"/>
    </source>
</evidence>
<evidence type="ECO:0000313" key="2">
    <source>
        <dbReference type="Proteomes" id="UP000298061"/>
    </source>
</evidence>
<evidence type="ECO:0000313" key="1">
    <source>
        <dbReference type="EMBL" id="TFY79966.1"/>
    </source>
</evidence>
<dbReference type="AlphaFoldDB" id="A0A4Y9ZYJ3"/>
<reference evidence="1 2" key="1">
    <citation type="submission" date="2019-02" db="EMBL/GenBank/DDBJ databases">
        <title>Genome sequencing of the rare red list fungi Hericium alpestre (H. flagellum).</title>
        <authorList>
            <person name="Buettner E."/>
            <person name="Kellner H."/>
        </authorList>
    </citation>
    <scope>NUCLEOTIDE SEQUENCE [LARGE SCALE GENOMIC DNA]</scope>
    <source>
        <strain evidence="1 2">DSM 108284</strain>
    </source>
</reference>
<proteinExistence type="predicted"/>
<dbReference type="EMBL" id="SFCI01000411">
    <property type="protein sequence ID" value="TFY79966.1"/>
    <property type="molecule type" value="Genomic_DNA"/>
</dbReference>
<keyword evidence="2" id="KW-1185">Reference proteome</keyword>
<gene>
    <name evidence="1" type="ORF">EWM64_g4044</name>
</gene>
<name>A0A4Y9ZYJ3_9AGAM</name>
<comment type="caution">
    <text evidence="1">The sequence shown here is derived from an EMBL/GenBank/DDBJ whole genome shotgun (WGS) entry which is preliminary data.</text>
</comment>
<organism evidence="1 2">
    <name type="scientific">Hericium alpestre</name>
    <dbReference type="NCBI Taxonomy" id="135208"/>
    <lineage>
        <taxon>Eukaryota</taxon>
        <taxon>Fungi</taxon>
        <taxon>Dikarya</taxon>
        <taxon>Basidiomycota</taxon>
        <taxon>Agaricomycotina</taxon>
        <taxon>Agaricomycetes</taxon>
        <taxon>Russulales</taxon>
        <taxon>Hericiaceae</taxon>
        <taxon>Hericium</taxon>
    </lineage>
</organism>
<sequence length="413" mass="45984">MQHSQDATGVRVSIMYTDLSVIDKRLQPQAIQKVVRNLGHREELGLYGAEVYKALGEADIPSLPVDLSSPLLSGNLVSLTLDRRERTGHTRSINLLDLTVLIEVLRRMPLLRDFAMDNVLTKPSATLAVDLTPIMPIKLRHLETLRFRSTWVANYRLFMRKLDYTPSLLKIDMGAECSATKMGNEQNNGLQLIPFEIASSVCEIEVANRPEGYNSNAFRISGWRREACKPSQCSPHATFSATITPEESSAQGISAFFAEHRLSLLSVESLRISWAKATYGGAHPANVPSDWAPLLRMLPGLRSITADYTTSGWDCIDIAKALAASTTVSGNTELTCPNLRRLEFQSVVFEPCLAEFLEALASVLELRHRHNINCEELWIGSSDKGIPCNGPADFEALRRKRKQDLIRAPVRSR</sequence>
<dbReference type="Proteomes" id="UP000298061">
    <property type="component" value="Unassembled WGS sequence"/>
</dbReference>
<accession>A0A4Y9ZYJ3</accession>
<protein>
    <recommendedName>
        <fullName evidence="3">F-box domain-containing protein</fullName>
    </recommendedName>
</protein>